<reference evidence="1" key="1">
    <citation type="journal article" date="2020" name="Stud. Mycol.">
        <title>101 Dothideomycetes genomes: a test case for predicting lifestyles and emergence of pathogens.</title>
        <authorList>
            <person name="Haridas S."/>
            <person name="Albert R."/>
            <person name="Binder M."/>
            <person name="Bloem J."/>
            <person name="Labutti K."/>
            <person name="Salamov A."/>
            <person name="Andreopoulos B."/>
            <person name="Baker S."/>
            <person name="Barry K."/>
            <person name="Bills G."/>
            <person name="Bluhm B."/>
            <person name="Cannon C."/>
            <person name="Castanera R."/>
            <person name="Culley D."/>
            <person name="Daum C."/>
            <person name="Ezra D."/>
            <person name="Gonzalez J."/>
            <person name="Henrissat B."/>
            <person name="Kuo A."/>
            <person name="Liang C."/>
            <person name="Lipzen A."/>
            <person name="Lutzoni F."/>
            <person name="Magnuson J."/>
            <person name="Mondo S."/>
            <person name="Nolan M."/>
            <person name="Ohm R."/>
            <person name="Pangilinan J."/>
            <person name="Park H.-J."/>
            <person name="Ramirez L."/>
            <person name="Alfaro M."/>
            <person name="Sun H."/>
            <person name="Tritt A."/>
            <person name="Yoshinaga Y."/>
            <person name="Zwiers L.-H."/>
            <person name="Turgeon B."/>
            <person name="Goodwin S."/>
            <person name="Spatafora J."/>
            <person name="Crous P."/>
            <person name="Grigoriev I."/>
        </authorList>
    </citation>
    <scope>NUCLEOTIDE SEQUENCE</scope>
    <source>
        <strain evidence="1">HMLAC05119</strain>
    </source>
</reference>
<dbReference type="AlphaFoldDB" id="A0A6A5QSX0"/>
<evidence type="ECO:0000313" key="2">
    <source>
        <dbReference type="Proteomes" id="UP000800096"/>
    </source>
</evidence>
<gene>
    <name evidence="1" type="ORF">BDU57DRAFT_515323</name>
</gene>
<proteinExistence type="predicted"/>
<dbReference type="Proteomes" id="UP000800096">
    <property type="component" value="Unassembled WGS sequence"/>
</dbReference>
<sequence>MSARMGARFDVLAKPCDCTRKWCYTIASSPCPRNLATPHCMSGYPQVLFSSRLPLEVFMLVLMLLMFLSASDADIKIEVGQCSEIAAACPNGLGIAAVV</sequence>
<protein>
    <submittedName>
        <fullName evidence="1">Uncharacterized protein</fullName>
    </submittedName>
</protein>
<name>A0A6A5QSX0_AMPQU</name>
<dbReference type="EMBL" id="ML979134">
    <property type="protein sequence ID" value="KAF1918499.1"/>
    <property type="molecule type" value="Genomic_DNA"/>
</dbReference>
<organism evidence="1 2">
    <name type="scientific">Ampelomyces quisqualis</name>
    <name type="common">Powdery mildew agent</name>
    <dbReference type="NCBI Taxonomy" id="50730"/>
    <lineage>
        <taxon>Eukaryota</taxon>
        <taxon>Fungi</taxon>
        <taxon>Dikarya</taxon>
        <taxon>Ascomycota</taxon>
        <taxon>Pezizomycotina</taxon>
        <taxon>Dothideomycetes</taxon>
        <taxon>Pleosporomycetidae</taxon>
        <taxon>Pleosporales</taxon>
        <taxon>Pleosporineae</taxon>
        <taxon>Phaeosphaeriaceae</taxon>
        <taxon>Ampelomyces</taxon>
    </lineage>
</organism>
<accession>A0A6A5QSX0</accession>
<evidence type="ECO:0000313" key="1">
    <source>
        <dbReference type="EMBL" id="KAF1918499.1"/>
    </source>
</evidence>
<keyword evidence="2" id="KW-1185">Reference proteome</keyword>